<accession>A0A2P2IY16</accession>
<name>A0A2P2IY16_RHIMU</name>
<protein>
    <submittedName>
        <fullName evidence="2">Uncharacterized protein</fullName>
    </submittedName>
</protein>
<organism evidence="2">
    <name type="scientific">Rhizophora mucronata</name>
    <name type="common">Asiatic mangrove</name>
    <dbReference type="NCBI Taxonomy" id="61149"/>
    <lineage>
        <taxon>Eukaryota</taxon>
        <taxon>Viridiplantae</taxon>
        <taxon>Streptophyta</taxon>
        <taxon>Embryophyta</taxon>
        <taxon>Tracheophyta</taxon>
        <taxon>Spermatophyta</taxon>
        <taxon>Magnoliopsida</taxon>
        <taxon>eudicotyledons</taxon>
        <taxon>Gunneridae</taxon>
        <taxon>Pentapetalae</taxon>
        <taxon>rosids</taxon>
        <taxon>fabids</taxon>
        <taxon>Malpighiales</taxon>
        <taxon>Rhizophoraceae</taxon>
        <taxon>Rhizophora</taxon>
    </lineage>
</organism>
<sequence>MFFSCATGKKRQTRQKGKTRSLQWI</sequence>
<feature type="compositionally biased region" description="Basic residues" evidence="1">
    <location>
        <begin position="8"/>
        <end position="19"/>
    </location>
</feature>
<proteinExistence type="predicted"/>
<dbReference type="EMBL" id="GGEC01005635">
    <property type="protein sequence ID" value="MBW86118.1"/>
    <property type="molecule type" value="Transcribed_RNA"/>
</dbReference>
<evidence type="ECO:0000256" key="1">
    <source>
        <dbReference type="SAM" id="MobiDB-lite"/>
    </source>
</evidence>
<evidence type="ECO:0000313" key="2">
    <source>
        <dbReference type="EMBL" id="MBW86118.1"/>
    </source>
</evidence>
<reference evidence="2" key="1">
    <citation type="submission" date="2018-02" db="EMBL/GenBank/DDBJ databases">
        <title>Rhizophora mucronata_Transcriptome.</title>
        <authorList>
            <person name="Meera S.P."/>
            <person name="Sreeshan A."/>
            <person name="Augustine A."/>
        </authorList>
    </citation>
    <scope>NUCLEOTIDE SEQUENCE</scope>
    <source>
        <tissue evidence="2">Leaf</tissue>
    </source>
</reference>
<dbReference type="AlphaFoldDB" id="A0A2P2IY16"/>
<feature type="region of interest" description="Disordered" evidence="1">
    <location>
        <begin position="1"/>
        <end position="25"/>
    </location>
</feature>